<gene>
    <name evidence="3" type="ORF">M406DRAFT_74006</name>
</gene>
<feature type="region of interest" description="Disordered" evidence="1">
    <location>
        <begin position="460"/>
        <end position="492"/>
    </location>
</feature>
<feature type="transmembrane region" description="Helical" evidence="2">
    <location>
        <begin position="21"/>
        <end position="40"/>
    </location>
</feature>
<evidence type="ECO:0000256" key="1">
    <source>
        <dbReference type="SAM" id="MobiDB-lite"/>
    </source>
</evidence>
<comment type="caution">
    <text evidence="3">The sequence shown here is derived from an EMBL/GenBank/DDBJ whole genome shotgun (WGS) entry which is preliminary data.</text>
</comment>
<dbReference type="RefSeq" id="XP_040774350.1">
    <property type="nucleotide sequence ID" value="XM_040925684.1"/>
</dbReference>
<keyword evidence="2" id="KW-0812">Transmembrane</keyword>
<accession>A0A9P4XY17</accession>
<reference evidence="3" key="1">
    <citation type="journal article" date="2020" name="Phytopathology">
        <title>Genome sequence of the chestnut blight fungus Cryphonectria parasitica EP155: A fundamental resource for an archetypical invasive plant pathogen.</title>
        <authorList>
            <person name="Crouch J.A."/>
            <person name="Dawe A."/>
            <person name="Aerts A."/>
            <person name="Barry K."/>
            <person name="Churchill A.C.L."/>
            <person name="Grimwood J."/>
            <person name="Hillman B."/>
            <person name="Milgroom M.G."/>
            <person name="Pangilinan J."/>
            <person name="Smith M."/>
            <person name="Salamov A."/>
            <person name="Schmutz J."/>
            <person name="Yadav J."/>
            <person name="Grigoriev I.V."/>
            <person name="Nuss D."/>
        </authorList>
    </citation>
    <scope>NUCLEOTIDE SEQUENCE</scope>
    <source>
        <strain evidence="3">EP155</strain>
    </source>
</reference>
<dbReference type="AlphaFoldDB" id="A0A9P4XY17"/>
<dbReference type="GeneID" id="63842813"/>
<organism evidence="3 4">
    <name type="scientific">Cryphonectria parasitica (strain ATCC 38755 / EP155)</name>
    <dbReference type="NCBI Taxonomy" id="660469"/>
    <lineage>
        <taxon>Eukaryota</taxon>
        <taxon>Fungi</taxon>
        <taxon>Dikarya</taxon>
        <taxon>Ascomycota</taxon>
        <taxon>Pezizomycotina</taxon>
        <taxon>Sordariomycetes</taxon>
        <taxon>Sordariomycetidae</taxon>
        <taxon>Diaporthales</taxon>
        <taxon>Cryphonectriaceae</taxon>
        <taxon>Cryphonectria-Endothia species complex</taxon>
        <taxon>Cryphonectria</taxon>
    </lineage>
</organism>
<sequence>MASHHESWFRYPLERPYPFRWFTPLFTGMAVVAAVFFTFMNIAADGYTQKVVYTTDPNSTLHQHHWYMDAPWSWISTAQFSCQSPGISIGSPYYTSNQETASYTVTSMNTTLMPDEAAVYAGLTAQSLGITTYMNNTLRDCSMGHMQVIFTSGQEPSSAVLQIQTGPVYCYIETDQRVNITVQQSFSGTEFLFEQRSSLSQYLVYNFMKQSYTVLLDAIQAMNSTAGYTGTTLAHNLTRLLSKALQTSDISDITSDDFFTVSILSPGASESLVSSSNNNTDTPFPLAQGEPRDVSMLLDAFAKSYYSAVMWDLAFDDSNAFLNETATQYLQAAINDASGSEAISNGNLSILGSSELQGTPAQFSVQYICSVPRQKDTGSMIVSVMVSDIVLISAFWKIFDWIARRYLRSRDPNWNICPGCLERNFNCGVASQNNNNASMRVWQLDQDPLCQNVDADQHTLYNSSNNNQSQSTNPDPYWNKAGGTESVKTRESQSTIRTLDEKFINLEKITSGQYLAVS</sequence>
<evidence type="ECO:0000256" key="2">
    <source>
        <dbReference type="SAM" id="Phobius"/>
    </source>
</evidence>
<evidence type="ECO:0000313" key="3">
    <source>
        <dbReference type="EMBL" id="KAF3763389.1"/>
    </source>
</evidence>
<feature type="compositionally biased region" description="Low complexity" evidence="1">
    <location>
        <begin position="462"/>
        <end position="471"/>
    </location>
</feature>
<dbReference type="OrthoDB" id="3220769at2759"/>
<proteinExistence type="predicted"/>
<keyword evidence="2" id="KW-0472">Membrane</keyword>
<dbReference type="EMBL" id="MU032349">
    <property type="protein sequence ID" value="KAF3763389.1"/>
    <property type="molecule type" value="Genomic_DNA"/>
</dbReference>
<keyword evidence="4" id="KW-1185">Reference proteome</keyword>
<protein>
    <submittedName>
        <fullName evidence="3">Uncharacterized protein</fullName>
    </submittedName>
</protein>
<dbReference type="Proteomes" id="UP000803844">
    <property type="component" value="Unassembled WGS sequence"/>
</dbReference>
<keyword evidence="2" id="KW-1133">Transmembrane helix</keyword>
<evidence type="ECO:0000313" key="4">
    <source>
        <dbReference type="Proteomes" id="UP000803844"/>
    </source>
</evidence>
<name>A0A9P4XY17_CRYP1</name>